<keyword evidence="9" id="KW-0479">Metal-binding</keyword>
<evidence type="ECO:0000256" key="2">
    <source>
        <dbReference type="ARBA" id="ARBA00013932"/>
    </source>
</evidence>
<dbReference type="InterPro" id="IPR023486">
    <property type="entry name" value="TFIIB_CS"/>
</dbReference>
<dbReference type="PANTHER" id="PTHR11618">
    <property type="entry name" value="TRANSCRIPTION INITIATION FACTOR IIB-RELATED"/>
    <property type="match status" value="1"/>
</dbReference>
<evidence type="ECO:0000256" key="10">
    <source>
        <dbReference type="PROSITE-ProRule" id="PRU00469"/>
    </source>
</evidence>
<feature type="repeat" description="2" evidence="9">
    <location>
        <begin position="224"/>
        <end position="305"/>
    </location>
</feature>
<evidence type="ECO:0000256" key="7">
    <source>
        <dbReference type="ARBA" id="ARBA00023163"/>
    </source>
</evidence>
<dbReference type="GO" id="GO:0070897">
    <property type="term" value="P:transcription preinitiation complex assembly"/>
    <property type="evidence" value="ECO:0007669"/>
    <property type="project" value="InterPro"/>
</dbReference>
<dbReference type="Pfam" id="PF00382">
    <property type="entry name" value="TFIIB"/>
    <property type="match status" value="2"/>
</dbReference>
<evidence type="ECO:0000313" key="12">
    <source>
        <dbReference type="EMBL" id="WYY00009.1"/>
    </source>
</evidence>
<protein>
    <recommendedName>
        <fullName evidence="2 9">Transcription initiation factor IIB</fullName>
        <shortName evidence="9">TFIIB</shortName>
    </recommendedName>
</protein>
<comment type="function">
    <text evidence="8 9">Stabilizes TBP binding to an archaeal box-A promoter. Also responsible for recruiting RNA polymerase II to the pre-initiation complex (DNA-TBP-TFIIB).</text>
</comment>
<dbReference type="PROSITE" id="PS51134">
    <property type="entry name" value="ZF_TFIIB"/>
    <property type="match status" value="1"/>
</dbReference>
<dbReference type="GO" id="GO:0097550">
    <property type="term" value="C:transcription preinitiation complex"/>
    <property type="evidence" value="ECO:0007669"/>
    <property type="project" value="TreeGrafter"/>
</dbReference>
<dbReference type="GO" id="GO:0017025">
    <property type="term" value="F:TBP-class protein binding"/>
    <property type="evidence" value="ECO:0007669"/>
    <property type="project" value="InterPro"/>
</dbReference>
<keyword evidence="3 9" id="KW-0677">Repeat</keyword>
<dbReference type="PROSITE" id="PS00782">
    <property type="entry name" value="TFIIB"/>
    <property type="match status" value="2"/>
</dbReference>
<dbReference type="KEGG" id="omr:OXIME_000560"/>
<dbReference type="Gene3D" id="1.10.472.10">
    <property type="entry name" value="Cyclin-like"/>
    <property type="match status" value="1"/>
</dbReference>
<dbReference type="SUPFAM" id="SSF57783">
    <property type="entry name" value="Zinc beta-ribbon"/>
    <property type="match status" value="1"/>
</dbReference>
<keyword evidence="6 9" id="KW-0805">Transcription regulation</keyword>
<feature type="binding site" evidence="9">
    <location>
        <position position="20"/>
    </location>
    <ligand>
        <name>Zn(2+)</name>
        <dbReference type="ChEBI" id="CHEBI:29105"/>
    </ligand>
</feature>
<dbReference type="GO" id="GO:0003700">
    <property type="term" value="F:DNA-binding transcription factor activity"/>
    <property type="evidence" value="ECO:0007669"/>
    <property type="project" value="UniProtKB-UniRule"/>
</dbReference>
<dbReference type="InterPro" id="IPR013763">
    <property type="entry name" value="Cyclin-like_dom"/>
</dbReference>
<feature type="domain" description="TFIIB-type" evidence="11">
    <location>
        <begin position="13"/>
        <end position="44"/>
    </location>
</feature>
<dbReference type="Pfam" id="PF08271">
    <property type="entry name" value="Zn_Ribbon_TF"/>
    <property type="match status" value="1"/>
</dbReference>
<comment type="similarity">
    <text evidence="1 9">Belongs to the TFIIB family.</text>
</comment>
<evidence type="ECO:0000256" key="9">
    <source>
        <dbReference type="HAMAP-Rule" id="MF_00383"/>
    </source>
</evidence>
<dbReference type="HAMAP" id="MF_00383">
    <property type="entry name" value="TF2B_arch"/>
    <property type="match status" value="1"/>
</dbReference>
<keyword evidence="7 9" id="KW-0804">Transcription</keyword>
<dbReference type="NCBIfam" id="NF001658">
    <property type="entry name" value="PRK00423.1"/>
    <property type="match status" value="1"/>
</dbReference>
<dbReference type="EMBL" id="CP133772">
    <property type="protein sequence ID" value="WYY00009.1"/>
    <property type="molecule type" value="Genomic_DNA"/>
</dbReference>
<dbReference type="SUPFAM" id="SSF47954">
    <property type="entry name" value="Cyclin-like"/>
    <property type="match status" value="2"/>
</dbReference>
<dbReference type="InterPro" id="IPR036915">
    <property type="entry name" value="Cyclin-like_sf"/>
</dbReference>
<dbReference type="Proteomes" id="UP001451606">
    <property type="component" value="Chromosome"/>
</dbReference>
<evidence type="ECO:0000256" key="3">
    <source>
        <dbReference type="ARBA" id="ARBA00022737"/>
    </source>
</evidence>
<dbReference type="InterPro" id="IPR023484">
    <property type="entry name" value="TFIIB_arc"/>
</dbReference>
<evidence type="ECO:0000256" key="4">
    <source>
        <dbReference type="ARBA" id="ARBA00022771"/>
    </source>
</evidence>
<dbReference type="SMART" id="SM00385">
    <property type="entry name" value="CYCLIN"/>
    <property type="match status" value="2"/>
</dbReference>
<dbReference type="FunFam" id="1.10.472.10:FF:000023">
    <property type="entry name" value="Transcription initiation factor IIB"/>
    <property type="match status" value="1"/>
</dbReference>
<reference evidence="12 13" key="1">
    <citation type="submission" date="2023-09" db="EMBL/GenBank/DDBJ databases">
        <authorList>
            <person name="Golyshina O.V."/>
            <person name="Lunev E.A."/>
            <person name="Bargiela R."/>
            <person name="Gaines M.C."/>
            <person name="Daum B."/>
            <person name="Bale N.J."/>
            <person name="Koenen M."/>
            <person name="Sinninghe Damst J.S."/>
            <person name="Yakimov M."/>
            <person name="Golyshin P.N."/>
        </authorList>
    </citation>
    <scope>NUCLEOTIDE SEQUENCE [LARGE SCALE GENOMIC DNA]</scope>
    <source>
        <strain evidence="12 13">M1</strain>
    </source>
</reference>
<dbReference type="InterPro" id="IPR013137">
    <property type="entry name" value="Znf_TFIIB"/>
</dbReference>
<organism evidence="12 13">
    <name type="scientific">Oxyplasma meridianum</name>
    <dbReference type="NCBI Taxonomy" id="3073602"/>
    <lineage>
        <taxon>Archaea</taxon>
        <taxon>Methanobacteriati</taxon>
        <taxon>Thermoplasmatota</taxon>
        <taxon>Thermoplasmata</taxon>
        <taxon>Thermoplasmatales</taxon>
        <taxon>Thermoplasmataceae</taxon>
        <taxon>Oxyplasma</taxon>
    </lineage>
</organism>
<accession>A0AAX4NEW8</accession>
<feature type="binding site" evidence="9">
    <location>
        <position position="39"/>
    </location>
    <ligand>
        <name>Zn(2+)</name>
        <dbReference type="ChEBI" id="CHEBI:29105"/>
    </ligand>
</feature>
<dbReference type="RefSeq" id="WP_393971965.1">
    <property type="nucleotide sequence ID" value="NZ_CP133772.1"/>
</dbReference>
<feature type="binding site" evidence="9">
    <location>
        <position position="17"/>
    </location>
    <ligand>
        <name>Zn(2+)</name>
        <dbReference type="ChEBI" id="CHEBI:29105"/>
    </ligand>
</feature>
<feature type="binding site" evidence="9">
    <location>
        <position position="36"/>
    </location>
    <ligand>
        <name>Zn(2+)</name>
        <dbReference type="ChEBI" id="CHEBI:29105"/>
    </ligand>
</feature>
<gene>
    <name evidence="9" type="primary">tfb</name>
    <name evidence="12" type="ORF">OXIME_000560</name>
</gene>
<dbReference type="InterPro" id="IPR000812">
    <property type="entry name" value="TFIIB"/>
</dbReference>
<name>A0AAX4NEW8_9ARCH</name>
<feature type="repeat" description="1" evidence="9">
    <location>
        <begin position="130"/>
        <end position="213"/>
    </location>
</feature>
<dbReference type="GO" id="GO:0008270">
    <property type="term" value="F:zinc ion binding"/>
    <property type="evidence" value="ECO:0007669"/>
    <property type="project" value="UniProtKB-UniRule"/>
</dbReference>
<dbReference type="CDD" id="cd20549">
    <property type="entry name" value="CYCLIN_TFIIB_archaea_like_rpt1"/>
    <property type="match status" value="1"/>
</dbReference>
<evidence type="ECO:0000256" key="5">
    <source>
        <dbReference type="ARBA" id="ARBA00022833"/>
    </source>
</evidence>
<dbReference type="CDD" id="cd20550">
    <property type="entry name" value="CYCLIN_TFIIB_archaea_like_rpt2"/>
    <property type="match status" value="1"/>
</dbReference>
<evidence type="ECO:0000313" key="13">
    <source>
        <dbReference type="Proteomes" id="UP001451606"/>
    </source>
</evidence>
<proteinExistence type="inferred from homology"/>
<evidence type="ECO:0000256" key="1">
    <source>
        <dbReference type="ARBA" id="ARBA00010857"/>
    </source>
</evidence>
<evidence type="ECO:0000259" key="11">
    <source>
        <dbReference type="PROSITE" id="PS51134"/>
    </source>
</evidence>
<dbReference type="GeneID" id="95967289"/>
<dbReference type="AlphaFoldDB" id="A0AAX4NEW8"/>
<evidence type="ECO:0000256" key="8">
    <source>
        <dbReference type="ARBA" id="ARBA00053882"/>
    </source>
</evidence>
<keyword evidence="4 10" id="KW-0863">Zinc-finger</keyword>
<dbReference type="PANTHER" id="PTHR11618:SF13">
    <property type="entry name" value="TRANSCRIPTION INITIATION FACTOR IIB"/>
    <property type="match status" value="1"/>
</dbReference>
<sequence length="316" mass="35793">MVENEKVNKKIEEIQKCPECGSTQLVRDYERGELICNSCGIVIDESFIDQGAEWRAFDSEQNDARARTGSPMTFTIHDKGLSTDISWKNKDSYGKSIPTRNRAQLYRLRKWQKRIKVSNAAERNLSQALQELERMASNLSIPKDVWETAAVIYRKAVKQNMIRGRSIEGVVAGSIYAACRITNVPRTLDEIATVTRVKKKEIGRTYRIMSRYLKLNIMPSKPEDYINRFCSKLKLSMEARKKGSEILKSAEENDLISGKGPTGVAAAAIYIASLMTGERRTQRAVAEVAGVTEVTIRNRYKELTEKLSINVEESEQ</sequence>
<keyword evidence="13" id="KW-1185">Reference proteome</keyword>
<dbReference type="Gene3D" id="1.10.472.170">
    <property type="match status" value="1"/>
</dbReference>
<evidence type="ECO:0000256" key="6">
    <source>
        <dbReference type="ARBA" id="ARBA00023015"/>
    </source>
</evidence>
<dbReference type="FunFam" id="1.10.472.170:FF:000001">
    <property type="entry name" value="Transcription initiation factor IIB"/>
    <property type="match status" value="1"/>
</dbReference>
<keyword evidence="5 9" id="KW-0862">Zinc</keyword>
<dbReference type="PRINTS" id="PR00685">
    <property type="entry name" value="TIFACTORIIB"/>
</dbReference>
<dbReference type="InterPro" id="IPR013150">
    <property type="entry name" value="TFIIB_cyclin"/>
</dbReference>